<organism evidence="2 3">
    <name type="scientific">Rouxiella aceris</name>
    <dbReference type="NCBI Taxonomy" id="2703884"/>
    <lineage>
        <taxon>Bacteria</taxon>
        <taxon>Pseudomonadati</taxon>
        <taxon>Pseudomonadota</taxon>
        <taxon>Gammaproteobacteria</taxon>
        <taxon>Enterobacterales</taxon>
        <taxon>Yersiniaceae</taxon>
        <taxon>Rouxiella</taxon>
    </lineage>
</organism>
<feature type="compositionally biased region" description="Basic residues" evidence="1">
    <location>
        <begin position="115"/>
        <end position="124"/>
    </location>
</feature>
<reference evidence="2 3" key="1">
    <citation type="submission" date="2020-01" db="EMBL/GenBank/DDBJ databases">
        <authorList>
            <person name="Lee S.D."/>
        </authorList>
    </citation>
    <scope>NUCLEOTIDE SEQUENCE [LARGE SCALE GENOMIC DNA]</scope>
    <source>
        <strain evidence="2 3">SAP-1</strain>
    </source>
</reference>
<evidence type="ECO:0000313" key="2">
    <source>
        <dbReference type="EMBL" id="NMP26482.1"/>
    </source>
</evidence>
<keyword evidence="3" id="KW-1185">Reference proteome</keyword>
<dbReference type="RefSeq" id="WP_169402187.1">
    <property type="nucleotide sequence ID" value="NZ_JAADJU010000003.1"/>
</dbReference>
<reference evidence="2 3" key="2">
    <citation type="submission" date="2020-06" db="EMBL/GenBank/DDBJ databases">
        <title>Polyphasic characterization of a Rahnella strain isolated from tree sap.</title>
        <authorList>
            <person name="Kim I.S."/>
        </authorList>
    </citation>
    <scope>NUCLEOTIDE SEQUENCE [LARGE SCALE GENOMIC DNA]</scope>
    <source>
        <strain evidence="2 3">SAP-1</strain>
    </source>
</reference>
<evidence type="ECO:0000313" key="3">
    <source>
        <dbReference type="Proteomes" id="UP000585363"/>
    </source>
</evidence>
<feature type="region of interest" description="Disordered" evidence="1">
    <location>
        <begin position="93"/>
        <end position="124"/>
    </location>
</feature>
<accession>A0A848MHJ9</accession>
<dbReference type="EMBL" id="JAADJU010000003">
    <property type="protein sequence ID" value="NMP26482.1"/>
    <property type="molecule type" value="Genomic_DNA"/>
</dbReference>
<proteinExistence type="predicted"/>
<sequence length="124" mass="14008">MKELNQLKEMLDNMQRRRLGVQKQIAEFKVLQGEIAGLYARAESDPLALSKLQKLDAVMNGGERKLHQPVIEKVAEAKKVFTQLGRQIKQLLPEQQESNDVAPAPETVAPTRAPIAKKHRRSFV</sequence>
<protein>
    <submittedName>
        <fullName evidence="2">Uncharacterized protein</fullName>
    </submittedName>
</protein>
<evidence type="ECO:0000256" key="1">
    <source>
        <dbReference type="SAM" id="MobiDB-lite"/>
    </source>
</evidence>
<gene>
    <name evidence="2" type="ORF">GW590_06320</name>
</gene>
<name>A0A848MHJ9_9GAMM</name>
<comment type="caution">
    <text evidence="2">The sequence shown here is derived from an EMBL/GenBank/DDBJ whole genome shotgun (WGS) entry which is preliminary data.</text>
</comment>
<dbReference type="Proteomes" id="UP000585363">
    <property type="component" value="Unassembled WGS sequence"/>
</dbReference>
<dbReference type="AlphaFoldDB" id="A0A848MHJ9"/>